<accession>A0ACC2J997</accession>
<organism evidence="1 2">
    <name type="scientific">Nemania bipapillata</name>
    <dbReference type="NCBI Taxonomy" id="110536"/>
    <lineage>
        <taxon>Eukaryota</taxon>
        <taxon>Fungi</taxon>
        <taxon>Dikarya</taxon>
        <taxon>Ascomycota</taxon>
        <taxon>Pezizomycotina</taxon>
        <taxon>Sordariomycetes</taxon>
        <taxon>Xylariomycetidae</taxon>
        <taxon>Xylariales</taxon>
        <taxon>Xylariaceae</taxon>
        <taxon>Nemania</taxon>
    </lineage>
</organism>
<reference evidence="1" key="1">
    <citation type="submission" date="2022-11" db="EMBL/GenBank/DDBJ databases">
        <title>Genome Sequence of Nemania bipapillata.</title>
        <authorList>
            <person name="Buettner E."/>
        </authorList>
    </citation>
    <scope>NUCLEOTIDE SEQUENCE</scope>
    <source>
        <strain evidence="1">CP14</strain>
    </source>
</reference>
<keyword evidence="2" id="KW-1185">Reference proteome</keyword>
<sequence>MSSRGRKYRNFVTLVAAALLVWWTLSTISGALSGSEFSKLERLMNDQRSRQPAIASKSSFDWSQVPYRFPPGVVTPLPTGPSKPNLPKIQARPRADSAAHERIQESRRREVKKAFVADWEAYKKYAWMKDALKPISGGFRDQFSGWAATLVDSLDTLWILGLRDEFDEAVDAVAKIDFGHSTSSRVNTFETNIRYLGGLIAAYDLSKREALLVKAVELGDLIYGAFNTENRMPVDFIDFDAAKKGEGLVVEGTVVSASPGTLSLELTRLSQITGDPKYYDAISRVMDVFYQGQQKTRLPGLWPMFVSMSSQDVVEGNRFTLAGGADSLYEYLPKMHALLGGLESKYEEMSRRFLEGAKALFFRPMIPNNEPILIPSSGRVADDGSVILDQETEHLGCYLGGAYALAGRLLNNQGYVNIGSKLTLGCVYGYRSFPTGMMPERLNMVACESFEKCEWDEKRFVEEAAKQREWKEDQPAGFITKDARYILRPEAIESVFIMYRVTGKPVWQELGWNMFNAIINGTRTSLGTHAAVRDVTQKTPTLTQEDYMESFWLAETLKYSYLLFSPPDIISLDDYVLNTEAHPFLRHK</sequence>
<comment type="caution">
    <text evidence="1">The sequence shown here is derived from an EMBL/GenBank/DDBJ whole genome shotgun (WGS) entry which is preliminary data.</text>
</comment>
<evidence type="ECO:0000313" key="2">
    <source>
        <dbReference type="Proteomes" id="UP001153334"/>
    </source>
</evidence>
<protein>
    <submittedName>
        <fullName evidence="1">Uncharacterized protein</fullName>
    </submittedName>
</protein>
<gene>
    <name evidence="1" type="ORF">ONZ43_g219</name>
</gene>
<proteinExistence type="predicted"/>
<dbReference type="EMBL" id="JAPESX010000023">
    <property type="protein sequence ID" value="KAJ8123946.1"/>
    <property type="molecule type" value="Genomic_DNA"/>
</dbReference>
<name>A0ACC2J997_9PEZI</name>
<dbReference type="Proteomes" id="UP001153334">
    <property type="component" value="Unassembled WGS sequence"/>
</dbReference>
<evidence type="ECO:0000313" key="1">
    <source>
        <dbReference type="EMBL" id="KAJ8123946.1"/>
    </source>
</evidence>